<comment type="subcellular location">
    <subcellularLocation>
        <location evidence="1">Nucleus</location>
    </subcellularLocation>
</comment>
<feature type="compositionally biased region" description="Basic and acidic residues" evidence="8">
    <location>
        <begin position="318"/>
        <end position="334"/>
    </location>
</feature>
<evidence type="ECO:0000256" key="8">
    <source>
        <dbReference type="SAM" id="MobiDB-lite"/>
    </source>
</evidence>
<dbReference type="AlphaFoldDB" id="A0AAV0UJN6"/>
<evidence type="ECO:0000256" key="6">
    <source>
        <dbReference type="ARBA" id="ARBA00023187"/>
    </source>
</evidence>
<dbReference type="GO" id="GO:0006397">
    <property type="term" value="P:mRNA processing"/>
    <property type="evidence" value="ECO:0007669"/>
    <property type="project" value="UniProtKB-KW"/>
</dbReference>
<comment type="similarity">
    <text evidence="2">Belongs to the pinin family.</text>
</comment>
<dbReference type="SMART" id="SM00513">
    <property type="entry name" value="SAP"/>
    <property type="match status" value="1"/>
</dbReference>
<dbReference type="Gene3D" id="1.10.720.30">
    <property type="entry name" value="SAP domain"/>
    <property type="match status" value="1"/>
</dbReference>
<accession>A0AAV0UJN6</accession>
<feature type="compositionally biased region" description="Basic and acidic residues" evidence="8">
    <location>
        <begin position="378"/>
        <end position="389"/>
    </location>
</feature>
<dbReference type="PANTHER" id="PTHR12707">
    <property type="entry name" value="PINN"/>
    <property type="match status" value="1"/>
</dbReference>
<keyword evidence="4" id="KW-0805">Transcription regulation</keyword>
<proteinExistence type="inferred from homology"/>
<dbReference type="EMBL" id="CANTFL010001315">
    <property type="protein sequence ID" value="CAI5736558.1"/>
    <property type="molecule type" value="Genomic_DNA"/>
</dbReference>
<evidence type="ECO:0000313" key="10">
    <source>
        <dbReference type="EMBL" id="CAI5736558.1"/>
    </source>
</evidence>
<dbReference type="InterPro" id="IPR006786">
    <property type="entry name" value="Pinin_SDK_MemA"/>
</dbReference>
<dbReference type="PROSITE" id="PS50800">
    <property type="entry name" value="SAP"/>
    <property type="match status" value="1"/>
</dbReference>
<dbReference type="Pfam" id="PF02037">
    <property type="entry name" value="SAP"/>
    <property type="match status" value="1"/>
</dbReference>
<keyword evidence="7" id="KW-0539">Nucleus</keyword>
<evidence type="ECO:0000256" key="7">
    <source>
        <dbReference type="ARBA" id="ARBA00023242"/>
    </source>
</evidence>
<feature type="region of interest" description="Disordered" evidence="8">
    <location>
        <begin position="175"/>
        <end position="206"/>
    </location>
</feature>
<feature type="region of interest" description="Disordered" evidence="8">
    <location>
        <begin position="318"/>
        <end position="504"/>
    </location>
</feature>
<protein>
    <recommendedName>
        <fullName evidence="9">SAP domain-containing protein</fullName>
    </recommendedName>
</protein>
<dbReference type="GO" id="GO:0008380">
    <property type="term" value="P:RNA splicing"/>
    <property type="evidence" value="ECO:0007669"/>
    <property type="project" value="UniProtKB-KW"/>
</dbReference>
<feature type="compositionally biased region" description="Basic and acidic residues" evidence="8">
    <location>
        <begin position="405"/>
        <end position="420"/>
    </location>
</feature>
<feature type="compositionally biased region" description="Basic and acidic residues" evidence="8">
    <location>
        <begin position="54"/>
        <end position="73"/>
    </location>
</feature>
<evidence type="ECO:0000259" key="9">
    <source>
        <dbReference type="PROSITE" id="PS50800"/>
    </source>
</evidence>
<name>A0AAV0UJN6_HYABA</name>
<feature type="domain" description="SAP" evidence="9">
    <location>
        <begin position="512"/>
        <end position="546"/>
    </location>
</feature>
<dbReference type="SUPFAM" id="SSF68906">
    <property type="entry name" value="SAP domain"/>
    <property type="match status" value="1"/>
</dbReference>
<dbReference type="InterPro" id="IPR036361">
    <property type="entry name" value="SAP_dom_sf"/>
</dbReference>
<dbReference type="Pfam" id="PF04696">
    <property type="entry name" value="Pinin_SDK_memA"/>
    <property type="match status" value="1"/>
</dbReference>
<evidence type="ECO:0000313" key="11">
    <source>
        <dbReference type="Proteomes" id="UP001162031"/>
    </source>
</evidence>
<keyword evidence="11" id="KW-1185">Reference proteome</keyword>
<keyword evidence="6" id="KW-0508">mRNA splicing</keyword>
<dbReference type="GO" id="GO:0071013">
    <property type="term" value="C:catalytic step 2 spliceosome"/>
    <property type="evidence" value="ECO:0007669"/>
    <property type="project" value="TreeGrafter"/>
</dbReference>
<evidence type="ECO:0000256" key="1">
    <source>
        <dbReference type="ARBA" id="ARBA00004123"/>
    </source>
</evidence>
<organism evidence="10 11">
    <name type="scientific">Hyaloperonospora brassicae</name>
    <name type="common">Brassica downy mildew</name>
    <name type="synonym">Peronospora brassicae</name>
    <dbReference type="NCBI Taxonomy" id="162125"/>
    <lineage>
        <taxon>Eukaryota</taxon>
        <taxon>Sar</taxon>
        <taxon>Stramenopiles</taxon>
        <taxon>Oomycota</taxon>
        <taxon>Peronosporomycetes</taxon>
        <taxon>Peronosporales</taxon>
        <taxon>Peronosporaceae</taxon>
        <taxon>Hyaloperonospora</taxon>
    </lineage>
</organism>
<reference evidence="10" key="1">
    <citation type="submission" date="2022-12" db="EMBL/GenBank/DDBJ databases">
        <authorList>
            <person name="Webb A."/>
        </authorList>
    </citation>
    <scope>NUCLEOTIDE SEQUENCE</scope>
    <source>
        <strain evidence="10">Hp1</strain>
    </source>
</reference>
<gene>
    <name evidence="10" type="ORF">HBR001_LOCUS6865</name>
</gene>
<evidence type="ECO:0000256" key="3">
    <source>
        <dbReference type="ARBA" id="ARBA00022664"/>
    </source>
</evidence>
<dbReference type="PANTHER" id="PTHR12707:SF0">
    <property type="entry name" value="PININ"/>
    <property type="match status" value="1"/>
</dbReference>
<comment type="caution">
    <text evidence="10">The sequence shown here is derived from an EMBL/GenBank/DDBJ whole genome shotgun (WGS) entry which is preliminary data.</text>
</comment>
<dbReference type="Proteomes" id="UP001162031">
    <property type="component" value="Unassembled WGS sequence"/>
</dbReference>
<dbReference type="InterPro" id="IPR039853">
    <property type="entry name" value="Pinin"/>
</dbReference>
<feature type="compositionally biased region" description="Acidic residues" evidence="8">
    <location>
        <begin position="335"/>
        <end position="348"/>
    </location>
</feature>
<sequence>MVDQVESADERALRRELLALAKKREALINSKRQGGKAKTTGRGAAARGSVFARLGEKTTRGARQAFERTDRNNTRGNASWRLGKRDNDDNARPLGKAVKRQKLHSAVARPEGTGHLVVRAETSREATTSPSSDAARAQERKQRAVAPYAQKDGIARSRRMFGALMGHLGKAKRQIEKDTDLFKRQDTKQHEAEEKERAQSKNLEDQARQEAEVARLEALVARTELDRSEQIARAKLEHLQMIRKSERQSKFLVTIASPPINYLPAKHTKETQELVAASMEAHEAKIKASEQSHEENLRKMEAEFATKLKQLREDLKAIKKHGVEETADRHATSEKEEDAMDEGDLDMDEGSREPEEVVERGQERASEHSDGSPAAVVDNKDTVEQRASDNEADESAEPMSAAEEDDRRSPVRLEVREESGRSASRQANADGPVVDHSDAEASSPSRVNEEDKAVELAQESSKQKTDEPVRVSVSNESETAEAAMNEQAKSTSQSGMAAKTADDDEVRAAVNVDKLKVIELRAKLKERGLDTKGFKAALVQRLKQAMQDDDDAK</sequence>
<keyword evidence="5" id="KW-0804">Transcription</keyword>
<evidence type="ECO:0000256" key="2">
    <source>
        <dbReference type="ARBA" id="ARBA00010386"/>
    </source>
</evidence>
<evidence type="ECO:0000256" key="4">
    <source>
        <dbReference type="ARBA" id="ARBA00023015"/>
    </source>
</evidence>
<feature type="compositionally biased region" description="Low complexity" evidence="8">
    <location>
        <begin position="36"/>
        <end position="48"/>
    </location>
</feature>
<keyword evidence="3" id="KW-0507">mRNA processing</keyword>
<feature type="compositionally biased region" description="Basic and acidic residues" evidence="8">
    <location>
        <begin position="349"/>
        <end position="370"/>
    </location>
</feature>
<feature type="region of interest" description="Disordered" evidence="8">
    <location>
        <begin position="30"/>
        <end position="143"/>
    </location>
</feature>
<dbReference type="InterPro" id="IPR003034">
    <property type="entry name" value="SAP_dom"/>
</dbReference>
<evidence type="ECO:0000256" key="5">
    <source>
        <dbReference type="ARBA" id="ARBA00023163"/>
    </source>
</evidence>